<evidence type="ECO:0000313" key="3">
    <source>
        <dbReference type="EMBL" id="HHH14085.1"/>
    </source>
</evidence>
<dbReference type="AlphaFoldDB" id="A0A7V5J1A8"/>
<keyword evidence="2" id="KW-0472">Membrane</keyword>
<evidence type="ECO:0008006" key="4">
    <source>
        <dbReference type="Google" id="ProtNLM"/>
    </source>
</evidence>
<keyword evidence="2" id="KW-0812">Transmembrane</keyword>
<evidence type="ECO:0000256" key="1">
    <source>
        <dbReference type="SAM" id="MobiDB-lite"/>
    </source>
</evidence>
<accession>A0A7V5J1A8</accession>
<organism evidence="3">
    <name type="scientific">candidate division WWE3 bacterium</name>
    <dbReference type="NCBI Taxonomy" id="2053526"/>
    <lineage>
        <taxon>Bacteria</taxon>
        <taxon>Katanobacteria</taxon>
    </lineage>
</organism>
<sequence length="261" mass="28103">MLKEKVVFIIALILVVAGVSYLGLTLYRFVNQPNQKQETTQQVGEEGSEGVSDLEVVGTSNKEVLNESANVGDSISISINIKNNSDEEKSINLEGRVYAVSELLAFPNIDSDLPVDVKTIPVTISPQETKEVTYDYTITECGNFYIALADEDFWSTGRGLVSYGYFSSPCNGSTNSGSTNVQEPTNQVPTTKGGLTLYDQKKQELEQKKVLGTTTKGGLPVNGSQPTEVTELPKSGTAENVMILLGVLLVALGLIKVKTLA</sequence>
<gene>
    <name evidence="3" type="ORF">ENJ78_00055</name>
</gene>
<evidence type="ECO:0000256" key="2">
    <source>
        <dbReference type="SAM" id="Phobius"/>
    </source>
</evidence>
<dbReference type="InterPro" id="IPR013783">
    <property type="entry name" value="Ig-like_fold"/>
</dbReference>
<protein>
    <recommendedName>
        <fullName evidence="4">LPXTG cell wall anchor domain-containing protein</fullName>
    </recommendedName>
</protein>
<proteinExistence type="predicted"/>
<name>A0A7V5J1A8_UNCKA</name>
<reference evidence="3" key="1">
    <citation type="journal article" date="2020" name="mSystems">
        <title>Genome- and Community-Level Interaction Insights into Carbon Utilization and Element Cycling Functions of Hydrothermarchaeota in Hydrothermal Sediment.</title>
        <authorList>
            <person name="Zhou Z."/>
            <person name="Liu Y."/>
            <person name="Xu W."/>
            <person name="Pan J."/>
            <person name="Luo Z.H."/>
            <person name="Li M."/>
        </authorList>
    </citation>
    <scope>NUCLEOTIDE SEQUENCE [LARGE SCALE GENOMIC DNA]</scope>
    <source>
        <strain evidence="3">HyVt-517</strain>
    </source>
</reference>
<dbReference type="Proteomes" id="UP000886106">
    <property type="component" value="Unassembled WGS sequence"/>
</dbReference>
<feature type="region of interest" description="Disordered" evidence="1">
    <location>
        <begin position="174"/>
        <end position="193"/>
    </location>
</feature>
<comment type="caution">
    <text evidence="3">The sequence shown here is derived from an EMBL/GenBank/DDBJ whole genome shotgun (WGS) entry which is preliminary data.</text>
</comment>
<dbReference type="EMBL" id="DRNS01000004">
    <property type="protein sequence ID" value="HHH14085.1"/>
    <property type="molecule type" value="Genomic_DNA"/>
</dbReference>
<keyword evidence="2" id="KW-1133">Transmembrane helix</keyword>
<dbReference type="Gene3D" id="2.60.40.10">
    <property type="entry name" value="Immunoglobulins"/>
    <property type="match status" value="1"/>
</dbReference>
<feature type="compositionally biased region" description="Polar residues" evidence="1">
    <location>
        <begin position="174"/>
        <end position="190"/>
    </location>
</feature>
<feature type="transmembrane region" description="Helical" evidence="2">
    <location>
        <begin position="6"/>
        <end position="27"/>
    </location>
</feature>